<dbReference type="EMBL" id="LN483070">
    <property type="protein sequence ID" value="CEA07535.1"/>
    <property type="molecule type" value="Genomic_DNA"/>
</dbReference>
<organism evidence="2">
    <name type="scientific">Arthrobacter saudimassiliensis</name>
    <dbReference type="NCBI Taxonomy" id="1461584"/>
    <lineage>
        <taxon>Bacteria</taxon>
        <taxon>Bacillati</taxon>
        <taxon>Actinomycetota</taxon>
        <taxon>Actinomycetes</taxon>
        <taxon>Micrococcales</taxon>
        <taxon>Micrococcaceae</taxon>
        <taxon>Arthrobacter</taxon>
    </lineage>
</organism>
<dbReference type="PATRIC" id="fig|1461584.3.peg.843"/>
<feature type="transmembrane region" description="Helical" evidence="1">
    <location>
        <begin position="21"/>
        <end position="40"/>
    </location>
</feature>
<keyword evidence="1" id="KW-1133">Transmembrane helix</keyword>
<protein>
    <submittedName>
        <fullName evidence="2">Uncharacterized protein</fullName>
    </submittedName>
</protein>
<feature type="transmembrane region" description="Helical" evidence="1">
    <location>
        <begin position="46"/>
        <end position="66"/>
    </location>
</feature>
<keyword evidence="1" id="KW-0812">Transmembrane</keyword>
<evidence type="ECO:0000256" key="1">
    <source>
        <dbReference type="SAM" id="Phobius"/>
    </source>
</evidence>
<sequence>MAGTRAKEPTHSGEGHLASNLITFILMFALFLVGIYTLTWLDFDNIWPLGTCLAAFTLAYFVPMLMGRSDSARELAEGRPGDEGR</sequence>
<dbReference type="AlphaFoldDB" id="A0A078MML7"/>
<gene>
    <name evidence="2" type="ORF">BN1051_00850</name>
</gene>
<evidence type="ECO:0000313" key="2">
    <source>
        <dbReference type="EMBL" id="CEA07535.1"/>
    </source>
</evidence>
<keyword evidence="1" id="KW-0472">Membrane</keyword>
<proteinExistence type="predicted"/>
<name>A0A078MML7_9MICC</name>
<accession>A0A078MML7</accession>
<reference evidence="2" key="1">
    <citation type="submission" date="2014-07" db="EMBL/GenBank/DDBJ databases">
        <authorList>
            <person name="Urmite Genomes Urmite Genomes"/>
        </authorList>
    </citation>
    <scope>NUCLEOTIDE SEQUENCE</scope>
    <source>
        <strain evidence="2">11W110_air</strain>
    </source>
</reference>